<dbReference type="EMBL" id="LK055023">
    <property type="protein sequence ID" value="CDR71572.1"/>
    <property type="molecule type" value="Genomic_DNA"/>
</dbReference>
<keyword evidence="1" id="KW-0472">Membrane</keyword>
<dbReference type="RefSeq" id="XP_012770518.1">
    <property type="nucleotide sequence ID" value="XM_012915064.1"/>
</dbReference>
<dbReference type="AlphaFoldDB" id="A0A061BQ15"/>
<evidence type="ECO:0000256" key="1">
    <source>
        <dbReference type="SAM" id="Phobius"/>
    </source>
</evidence>
<reference evidence="2" key="2">
    <citation type="submission" date="2014-06" db="EMBL/GenBank/DDBJ databases">
        <authorList>
            <person name="Aslett M."/>
            <person name="De Silva Nishadi"/>
        </authorList>
    </citation>
    <scope>NUCLEOTIDE SEQUENCE</scope>
    <source>
        <strain evidence="2">Bond</strain>
    </source>
</reference>
<feature type="transmembrane region" description="Helical" evidence="1">
    <location>
        <begin position="138"/>
        <end position="161"/>
    </location>
</feature>
<sequence>MTMGWRKTCRCDTGCIQFQPCKCCPWCCKECIKGIYTSCDVCAANSYLKRLRKQCNPNVCKAGKTDCTNIYKCECNCCRQKCKERDPVCTPLAPPPPPPPADSSDVQDHAAGQELLPRTEALEQENNSPPFRPNPQTIAAVIVAIIVAIILLDLCIFRFPVGRNIRDFLVRKIPFCIAFYS</sequence>
<organism evidence="2">
    <name type="scientific">Babesia bigemina</name>
    <dbReference type="NCBI Taxonomy" id="5866"/>
    <lineage>
        <taxon>Eukaryota</taxon>
        <taxon>Sar</taxon>
        <taxon>Alveolata</taxon>
        <taxon>Apicomplexa</taxon>
        <taxon>Aconoidasida</taxon>
        <taxon>Piroplasmida</taxon>
        <taxon>Babesiidae</taxon>
        <taxon>Babesia</taxon>
    </lineage>
</organism>
<reference evidence="2" key="1">
    <citation type="journal article" date="2014" name="Nucleic Acids Res.">
        <title>The evolutionary dynamics of variant antigen genes in Babesia reveal a history of genomic innovation underlying host-parasite interaction.</title>
        <authorList>
            <person name="Jackson A.P."/>
            <person name="Otto T.D."/>
            <person name="Darby A."/>
            <person name="Ramaprasad A."/>
            <person name="Xia D."/>
            <person name="Echaide I.E."/>
            <person name="Farber M."/>
            <person name="Gahlot S."/>
            <person name="Gamble J."/>
            <person name="Gupta D."/>
            <person name="Gupta Y."/>
            <person name="Jackson L."/>
            <person name="Malandrin L."/>
            <person name="Malas T.B."/>
            <person name="Moussa E."/>
            <person name="Nair M."/>
            <person name="Reid AJ."/>
            <person name="Sanders M."/>
            <person name="Sharma J."/>
            <person name="Tracey A."/>
            <person name="Quail M.A."/>
            <person name="Weir W."/>
            <person name="Wastling J.M."/>
            <person name="Hall N."/>
            <person name="Willadsen P."/>
            <person name="Lingelbach K."/>
            <person name="Shiels B."/>
            <person name="Tait A."/>
            <person name="Berriman M."/>
            <person name="Allred D.R."/>
            <person name="Pain A."/>
        </authorList>
    </citation>
    <scope>NUCLEOTIDE SEQUENCE</scope>
    <source>
        <strain evidence="2">Bond</strain>
    </source>
</reference>
<name>A0A061BQ15_BABBI</name>
<keyword evidence="1" id="KW-0812">Transmembrane</keyword>
<protein>
    <submittedName>
        <fullName evidence="2">Uncharacterized protein</fullName>
    </submittedName>
</protein>
<dbReference type="VEuPathDB" id="PiroplasmaDB:BBBOND_0002240"/>
<accession>A0A061BQ15</accession>
<evidence type="ECO:0000313" key="2">
    <source>
        <dbReference type="EMBL" id="CDR71572.1"/>
    </source>
</evidence>
<proteinExistence type="predicted"/>
<dbReference type="GeneID" id="24561795"/>
<keyword evidence="1" id="KW-1133">Transmembrane helix</keyword>
<gene>
    <name evidence="2" type="ORF">BBBOND_0002240</name>
</gene>